<dbReference type="RefSeq" id="WP_139942000.1">
    <property type="nucleotide sequence ID" value="NZ_JBHSYP010000005.1"/>
</dbReference>
<dbReference type="GO" id="GO:0006355">
    <property type="term" value="P:regulation of DNA-templated transcription"/>
    <property type="evidence" value="ECO:0007669"/>
    <property type="project" value="InterPro"/>
</dbReference>
<dbReference type="GO" id="GO:0000155">
    <property type="term" value="F:phosphorelay sensor kinase activity"/>
    <property type="evidence" value="ECO:0007669"/>
    <property type="project" value="InterPro"/>
</dbReference>
<dbReference type="SUPFAM" id="SSF47384">
    <property type="entry name" value="Homodimeric domain of signal transducing histidine kinase"/>
    <property type="match status" value="1"/>
</dbReference>
<evidence type="ECO:0000256" key="3">
    <source>
        <dbReference type="ARBA" id="ARBA00022553"/>
    </source>
</evidence>
<evidence type="ECO:0000256" key="1">
    <source>
        <dbReference type="ARBA" id="ARBA00000085"/>
    </source>
</evidence>
<evidence type="ECO:0000256" key="6">
    <source>
        <dbReference type="ARBA" id="ARBA00023012"/>
    </source>
</evidence>
<evidence type="ECO:0000256" key="5">
    <source>
        <dbReference type="ARBA" id="ARBA00022777"/>
    </source>
</evidence>
<dbReference type="SMART" id="SM00091">
    <property type="entry name" value="PAS"/>
    <property type="match status" value="1"/>
</dbReference>
<dbReference type="PRINTS" id="PR00344">
    <property type="entry name" value="BCTRLSENSOR"/>
</dbReference>
<dbReference type="InterPro" id="IPR035965">
    <property type="entry name" value="PAS-like_dom_sf"/>
</dbReference>
<feature type="domain" description="PAS" evidence="8">
    <location>
        <begin position="68"/>
        <end position="138"/>
    </location>
</feature>
<gene>
    <name evidence="9" type="ORF">FIV46_16400</name>
</gene>
<dbReference type="PROSITE" id="PS50112">
    <property type="entry name" value="PAS"/>
    <property type="match status" value="1"/>
</dbReference>
<dbReference type="InterPro" id="IPR013767">
    <property type="entry name" value="PAS_fold"/>
</dbReference>
<feature type="domain" description="Histidine kinase" evidence="7">
    <location>
        <begin position="213"/>
        <end position="434"/>
    </location>
</feature>
<dbReference type="FunFam" id="3.30.565.10:FF:000006">
    <property type="entry name" value="Sensor histidine kinase WalK"/>
    <property type="match status" value="1"/>
</dbReference>
<name>A0A501PBT2_9PROT</name>
<dbReference type="PROSITE" id="PS50109">
    <property type="entry name" value="HIS_KIN"/>
    <property type="match status" value="1"/>
</dbReference>
<dbReference type="Gene3D" id="3.30.565.10">
    <property type="entry name" value="Histidine kinase-like ATPase, C-terminal domain"/>
    <property type="match status" value="1"/>
</dbReference>
<protein>
    <recommendedName>
        <fullName evidence="2">histidine kinase</fullName>
        <ecNumber evidence="2">2.7.13.3</ecNumber>
    </recommendedName>
</protein>
<dbReference type="InterPro" id="IPR050736">
    <property type="entry name" value="Sensor_HK_Regulatory"/>
</dbReference>
<dbReference type="SMART" id="SM00388">
    <property type="entry name" value="HisKA"/>
    <property type="match status" value="1"/>
</dbReference>
<dbReference type="InterPro" id="IPR000014">
    <property type="entry name" value="PAS"/>
</dbReference>
<organism evidence="9 10">
    <name type="scientific">Emcibacter nanhaiensis</name>
    <dbReference type="NCBI Taxonomy" id="1505037"/>
    <lineage>
        <taxon>Bacteria</taxon>
        <taxon>Pseudomonadati</taxon>
        <taxon>Pseudomonadota</taxon>
        <taxon>Alphaproteobacteria</taxon>
        <taxon>Emcibacterales</taxon>
        <taxon>Emcibacteraceae</taxon>
        <taxon>Emcibacter</taxon>
    </lineage>
</organism>
<evidence type="ECO:0000259" key="7">
    <source>
        <dbReference type="PROSITE" id="PS50109"/>
    </source>
</evidence>
<dbReference type="InterPro" id="IPR004358">
    <property type="entry name" value="Sig_transdc_His_kin-like_C"/>
</dbReference>
<dbReference type="EC" id="2.7.13.3" evidence="2"/>
<dbReference type="OrthoDB" id="9813151at2"/>
<dbReference type="CDD" id="cd00130">
    <property type="entry name" value="PAS"/>
    <property type="match status" value="1"/>
</dbReference>
<dbReference type="EMBL" id="VFIY01000018">
    <property type="protein sequence ID" value="TPD57685.1"/>
    <property type="molecule type" value="Genomic_DNA"/>
</dbReference>
<dbReference type="SUPFAM" id="SSF55874">
    <property type="entry name" value="ATPase domain of HSP90 chaperone/DNA topoisomerase II/histidine kinase"/>
    <property type="match status" value="1"/>
</dbReference>
<keyword evidence="4" id="KW-0808">Transferase</keyword>
<dbReference type="Pfam" id="PF02518">
    <property type="entry name" value="HATPase_c"/>
    <property type="match status" value="1"/>
</dbReference>
<dbReference type="CDD" id="cd00082">
    <property type="entry name" value="HisKA"/>
    <property type="match status" value="1"/>
</dbReference>
<evidence type="ECO:0000256" key="4">
    <source>
        <dbReference type="ARBA" id="ARBA00022679"/>
    </source>
</evidence>
<keyword evidence="6" id="KW-0902">Two-component regulatory system</keyword>
<dbReference type="InterPro" id="IPR036097">
    <property type="entry name" value="HisK_dim/P_sf"/>
</dbReference>
<dbReference type="SUPFAM" id="SSF55785">
    <property type="entry name" value="PYP-like sensor domain (PAS domain)"/>
    <property type="match status" value="1"/>
</dbReference>
<evidence type="ECO:0000256" key="2">
    <source>
        <dbReference type="ARBA" id="ARBA00012438"/>
    </source>
</evidence>
<keyword evidence="3" id="KW-0597">Phosphoprotein</keyword>
<dbReference type="InterPro" id="IPR003661">
    <property type="entry name" value="HisK_dim/P_dom"/>
</dbReference>
<keyword evidence="5" id="KW-0418">Kinase</keyword>
<evidence type="ECO:0000259" key="8">
    <source>
        <dbReference type="PROSITE" id="PS50112"/>
    </source>
</evidence>
<dbReference type="AlphaFoldDB" id="A0A501PBT2"/>
<dbReference type="SMART" id="SM00387">
    <property type="entry name" value="HATPase_c"/>
    <property type="match status" value="1"/>
</dbReference>
<dbReference type="InterPro" id="IPR003594">
    <property type="entry name" value="HATPase_dom"/>
</dbReference>
<reference evidence="10" key="1">
    <citation type="submission" date="2019-06" db="EMBL/GenBank/DDBJ databases">
        <title>The complete genome of Emcibacter congregatus ZYLT.</title>
        <authorList>
            <person name="Zhao Z."/>
        </authorList>
    </citation>
    <scope>NUCLEOTIDE SEQUENCE [LARGE SCALE GENOMIC DNA]</scope>
    <source>
        <strain evidence="10">MCCC 1A06723</strain>
    </source>
</reference>
<dbReference type="Pfam" id="PF00512">
    <property type="entry name" value="HisKA"/>
    <property type="match status" value="1"/>
</dbReference>
<dbReference type="Pfam" id="PF00989">
    <property type="entry name" value="PAS"/>
    <property type="match status" value="1"/>
</dbReference>
<evidence type="ECO:0000313" key="10">
    <source>
        <dbReference type="Proteomes" id="UP000319148"/>
    </source>
</evidence>
<dbReference type="PANTHER" id="PTHR43711">
    <property type="entry name" value="TWO-COMPONENT HISTIDINE KINASE"/>
    <property type="match status" value="1"/>
</dbReference>
<dbReference type="Gene3D" id="1.10.287.130">
    <property type="match status" value="1"/>
</dbReference>
<dbReference type="Proteomes" id="UP000319148">
    <property type="component" value="Unassembled WGS sequence"/>
</dbReference>
<keyword evidence="10" id="KW-1185">Reference proteome</keyword>
<dbReference type="NCBIfam" id="TIGR00229">
    <property type="entry name" value="sensory_box"/>
    <property type="match status" value="1"/>
</dbReference>
<dbReference type="PANTHER" id="PTHR43711:SF26">
    <property type="entry name" value="SENSOR HISTIDINE KINASE RCSC"/>
    <property type="match status" value="1"/>
</dbReference>
<dbReference type="Gene3D" id="3.30.450.20">
    <property type="entry name" value="PAS domain"/>
    <property type="match status" value="1"/>
</dbReference>
<proteinExistence type="predicted"/>
<dbReference type="InterPro" id="IPR036890">
    <property type="entry name" value="HATPase_C_sf"/>
</dbReference>
<sequence length="439" mass="49410">MEKVKGRGVYDEAGGLDPHEEISLLRSRIAVLRNSLSYSSTSAIHAKKQQLDDLEDQLDILCPLLEGQDNFFRHIVEELTDIVVLSDEKANIQYVNPVIETLLGYTPQEVLGRNVKMLMQEVDSQQHEDYVTSYLSSGHPKIIGVGRDVVCRHKSGEFLPFELRLTDTMENGRVYFIGTLRDIQRRKKAEELASRATMEAISANKAKSDFLANMSHELRTPLNAIIGYSEMLEKQFFGEIGHEKYLEYAGYIKLSGDRLLNLVNDVLDISKIEAGRYELVRDVVEFENIVADLYHEFVPLAESAQVRLVVDCEKEIGRVYVDEKALKQVLSNLVSNAIKFSYQDKEVRLSVMRKDAGQLCLVVQDEGIGMSQEEIDVALTSFGQVQSSLVRNHQGTGLGLPLSRYLVRLHGGTFSLESKPREGTRITVTLPAEKDKSPS</sequence>
<comment type="catalytic activity">
    <reaction evidence="1">
        <text>ATP + protein L-histidine = ADP + protein N-phospho-L-histidine.</text>
        <dbReference type="EC" id="2.7.13.3"/>
    </reaction>
</comment>
<comment type="caution">
    <text evidence="9">The sequence shown here is derived from an EMBL/GenBank/DDBJ whole genome shotgun (WGS) entry which is preliminary data.</text>
</comment>
<evidence type="ECO:0000313" key="9">
    <source>
        <dbReference type="EMBL" id="TPD57685.1"/>
    </source>
</evidence>
<dbReference type="InterPro" id="IPR005467">
    <property type="entry name" value="His_kinase_dom"/>
</dbReference>
<accession>A0A501PBT2</accession>